<organism evidence="3 4">
    <name type="scientific">Autumnicola psychrophila</name>
    <dbReference type="NCBI Taxonomy" id="3075592"/>
    <lineage>
        <taxon>Bacteria</taxon>
        <taxon>Pseudomonadati</taxon>
        <taxon>Bacteroidota</taxon>
        <taxon>Flavobacteriia</taxon>
        <taxon>Flavobacteriales</taxon>
        <taxon>Flavobacteriaceae</taxon>
        <taxon>Autumnicola</taxon>
    </lineage>
</organism>
<dbReference type="RefSeq" id="WP_311499591.1">
    <property type="nucleotide sequence ID" value="NZ_JAVRHN010000005.1"/>
</dbReference>
<dbReference type="Pfam" id="PF23951">
    <property type="entry name" value="DUF7282"/>
    <property type="match status" value="2"/>
</dbReference>
<dbReference type="EMBL" id="JAVRHN010000005">
    <property type="protein sequence ID" value="MDT0686193.1"/>
    <property type="molecule type" value="Genomic_DNA"/>
</dbReference>
<evidence type="ECO:0000256" key="1">
    <source>
        <dbReference type="SAM" id="MobiDB-lite"/>
    </source>
</evidence>
<dbReference type="InterPro" id="IPR055706">
    <property type="entry name" value="Slg1/2_DUF7282"/>
</dbReference>
<evidence type="ECO:0000259" key="2">
    <source>
        <dbReference type="Pfam" id="PF23951"/>
    </source>
</evidence>
<dbReference type="Proteomes" id="UP001253848">
    <property type="component" value="Unassembled WGS sequence"/>
</dbReference>
<reference evidence="3 4" key="1">
    <citation type="submission" date="2023-09" db="EMBL/GenBank/DDBJ databases">
        <authorList>
            <person name="Rey-Velasco X."/>
        </authorList>
    </citation>
    <scope>NUCLEOTIDE SEQUENCE [LARGE SCALE GENOMIC DNA]</scope>
    <source>
        <strain evidence="3 4">F225</strain>
    </source>
</reference>
<feature type="region of interest" description="Disordered" evidence="1">
    <location>
        <begin position="27"/>
        <end position="50"/>
    </location>
</feature>
<feature type="domain" description="DUF7282" evidence="2">
    <location>
        <begin position="45"/>
        <end position="153"/>
    </location>
</feature>
<name>A0ABU3DR62_9FLAO</name>
<feature type="domain" description="DUF7282" evidence="2">
    <location>
        <begin position="164"/>
        <end position="262"/>
    </location>
</feature>
<comment type="caution">
    <text evidence="3">The sequence shown here is derived from an EMBL/GenBank/DDBJ whole genome shotgun (WGS) entry which is preliminary data.</text>
</comment>
<sequence>MKSMINFEKYSRYFFALVLSAGLASCSDDDDAGVDPEPMPDPTGSITASDQTLSGNTLILEDATVGQDSWIVVTNTDDQSMAADPYLIEDDEDGEVRIQLNQDANLTGNVDGDDFDVSLYSDNPNQGTMGTYDEGIDEPVADSMGADVTQTVNTTAPSIYGDDDQMVTEEGDVTFSNVNTGTTGGYIGLYGENEDGTPNYDEQIGVSEYIEPGAQTDVTARFNEDYNYQTGQTYYPRLYTDSPADQQYTYTPDGTEDMPETYGYDTTTGEDRFVGNSANTATPGGFTVGNTGTVGAGADAGM</sequence>
<keyword evidence="4" id="KW-1185">Reference proteome</keyword>
<gene>
    <name evidence="3" type="ORF">RM541_07440</name>
</gene>
<accession>A0ABU3DR62</accession>
<feature type="region of interest" description="Disordered" evidence="1">
    <location>
        <begin position="239"/>
        <end position="258"/>
    </location>
</feature>
<dbReference type="PROSITE" id="PS51257">
    <property type="entry name" value="PROKAR_LIPOPROTEIN"/>
    <property type="match status" value="1"/>
</dbReference>
<feature type="compositionally biased region" description="Polar residues" evidence="1">
    <location>
        <begin position="243"/>
        <end position="252"/>
    </location>
</feature>
<evidence type="ECO:0000313" key="3">
    <source>
        <dbReference type="EMBL" id="MDT0686193.1"/>
    </source>
</evidence>
<protein>
    <recommendedName>
        <fullName evidence="2">DUF7282 domain-containing protein</fullName>
    </recommendedName>
</protein>
<proteinExistence type="predicted"/>
<evidence type="ECO:0000313" key="4">
    <source>
        <dbReference type="Proteomes" id="UP001253848"/>
    </source>
</evidence>